<dbReference type="Proteomes" id="UP001172101">
    <property type="component" value="Unassembled WGS sequence"/>
</dbReference>
<proteinExistence type="predicted"/>
<sequence>MEALPLDHWAIDSKWGDWRGHRVPPPAHLEMDGSCNWGISTWSRPTALLGQKKGSKRTEPEVTVPRPRRAWDPDVDMVCGGDRVLLDNASSVWNWRDLNNVMPAAEAARQASFSPLFRVGGYRHAAMQPCSHMQDCLSASDVDWATDMQVSCLNFGKANHHWDWAPSLSALPNCAFNAQLHCPMKAPIRRQSCGSTAVSKRD</sequence>
<dbReference type="EMBL" id="JAUIRO010000001">
    <property type="protein sequence ID" value="KAK0733201.1"/>
    <property type="molecule type" value="Genomic_DNA"/>
</dbReference>
<evidence type="ECO:0000256" key="1">
    <source>
        <dbReference type="SAM" id="MobiDB-lite"/>
    </source>
</evidence>
<dbReference type="GeneID" id="85325624"/>
<evidence type="ECO:0000313" key="2">
    <source>
        <dbReference type="EMBL" id="KAK0733201.1"/>
    </source>
</evidence>
<comment type="caution">
    <text evidence="2">The sequence shown here is derived from an EMBL/GenBank/DDBJ whole genome shotgun (WGS) entry which is preliminary data.</text>
</comment>
<feature type="region of interest" description="Disordered" evidence="1">
    <location>
        <begin position="49"/>
        <end position="68"/>
    </location>
</feature>
<reference evidence="2" key="1">
    <citation type="submission" date="2023-06" db="EMBL/GenBank/DDBJ databases">
        <title>Genome-scale phylogeny and comparative genomics of the fungal order Sordariales.</title>
        <authorList>
            <consortium name="Lawrence Berkeley National Laboratory"/>
            <person name="Hensen N."/>
            <person name="Bonometti L."/>
            <person name="Westerberg I."/>
            <person name="Brannstrom I.O."/>
            <person name="Guillou S."/>
            <person name="Cros-Aarteil S."/>
            <person name="Calhoun S."/>
            <person name="Haridas S."/>
            <person name="Kuo A."/>
            <person name="Mondo S."/>
            <person name="Pangilinan J."/>
            <person name="Riley R."/>
            <person name="LaButti K."/>
            <person name="Andreopoulos B."/>
            <person name="Lipzen A."/>
            <person name="Chen C."/>
            <person name="Yanf M."/>
            <person name="Daum C."/>
            <person name="Ng V."/>
            <person name="Clum A."/>
            <person name="Steindorff A."/>
            <person name="Ohm R."/>
            <person name="Martin F."/>
            <person name="Silar P."/>
            <person name="Natvig D."/>
            <person name="Lalanne C."/>
            <person name="Gautier V."/>
            <person name="Ament-velasquez S.L."/>
            <person name="Kruys A."/>
            <person name="Hutchinson M.I."/>
            <person name="Powell A.J."/>
            <person name="Barry K."/>
            <person name="Miller A.N."/>
            <person name="Grigoriev I.V."/>
            <person name="Debuchy R."/>
            <person name="Gladieux P."/>
            <person name="Thoren M.H."/>
            <person name="Johannesson H."/>
        </authorList>
    </citation>
    <scope>NUCLEOTIDE SEQUENCE</scope>
    <source>
        <strain evidence="2">SMH2392-1A</strain>
    </source>
</reference>
<name>A0AA40BFB0_9PEZI</name>
<dbReference type="AlphaFoldDB" id="A0AA40BFB0"/>
<accession>A0AA40BFB0</accession>
<gene>
    <name evidence="2" type="ORF">B0T26DRAFT_7180</name>
</gene>
<protein>
    <submittedName>
        <fullName evidence="2">Uncharacterized protein</fullName>
    </submittedName>
</protein>
<evidence type="ECO:0000313" key="3">
    <source>
        <dbReference type="Proteomes" id="UP001172101"/>
    </source>
</evidence>
<dbReference type="RefSeq" id="XP_060302078.1">
    <property type="nucleotide sequence ID" value="XM_060442354.1"/>
</dbReference>
<keyword evidence="3" id="KW-1185">Reference proteome</keyword>
<organism evidence="2 3">
    <name type="scientific">Lasiosphaeria miniovina</name>
    <dbReference type="NCBI Taxonomy" id="1954250"/>
    <lineage>
        <taxon>Eukaryota</taxon>
        <taxon>Fungi</taxon>
        <taxon>Dikarya</taxon>
        <taxon>Ascomycota</taxon>
        <taxon>Pezizomycotina</taxon>
        <taxon>Sordariomycetes</taxon>
        <taxon>Sordariomycetidae</taxon>
        <taxon>Sordariales</taxon>
        <taxon>Lasiosphaeriaceae</taxon>
        <taxon>Lasiosphaeria</taxon>
    </lineage>
</organism>